<dbReference type="Pfam" id="PF14112">
    <property type="entry name" value="DUF4284"/>
    <property type="match status" value="1"/>
</dbReference>
<dbReference type="Proteomes" id="UP001595791">
    <property type="component" value="Unassembled WGS sequence"/>
</dbReference>
<evidence type="ECO:0000313" key="2">
    <source>
        <dbReference type="Proteomes" id="UP001595791"/>
    </source>
</evidence>
<dbReference type="InterPro" id="IPR025560">
    <property type="entry name" value="Imm22"/>
</dbReference>
<proteinExistence type="predicted"/>
<comment type="caution">
    <text evidence="1">The sequence shown here is derived from an EMBL/GenBank/DDBJ whole genome shotgun (WGS) entry which is preliminary data.</text>
</comment>
<accession>A0ABV8MY83</accession>
<dbReference type="RefSeq" id="WP_378168580.1">
    <property type="nucleotide sequence ID" value="NZ_JBHSBU010000003.1"/>
</dbReference>
<dbReference type="EMBL" id="JBHSBU010000003">
    <property type="protein sequence ID" value="MFC4161915.1"/>
    <property type="molecule type" value="Genomic_DNA"/>
</dbReference>
<name>A0ABV8MY83_9NEIS</name>
<keyword evidence="2" id="KW-1185">Reference proteome</keyword>
<evidence type="ECO:0000313" key="1">
    <source>
        <dbReference type="EMBL" id="MFC4161915.1"/>
    </source>
</evidence>
<sequence length="127" mass="14545">MRKDNVVSVWLGNIPTSIDIEEYVSNEYDEDGEFLGSKFSADFNISYVDDDFREAVRFDLTKDVQEIFRHFSYGERIASEFSQKNLTLNVEVNSAILLYHFDYGGDSKEADLAEGKFLFVGAVPYRG</sequence>
<protein>
    <submittedName>
        <fullName evidence="1">Immunity 22 family protein</fullName>
    </submittedName>
</protein>
<gene>
    <name evidence="1" type="ORF">ACFOW7_21500</name>
</gene>
<organism evidence="1 2">
    <name type="scientific">Chitinimonas lacunae</name>
    <dbReference type="NCBI Taxonomy" id="1963018"/>
    <lineage>
        <taxon>Bacteria</taxon>
        <taxon>Pseudomonadati</taxon>
        <taxon>Pseudomonadota</taxon>
        <taxon>Betaproteobacteria</taxon>
        <taxon>Neisseriales</taxon>
        <taxon>Chitinibacteraceae</taxon>
        <taxon>Chitinimonas</taxon>
    </lineage>
</organism>
<reference evidence="2" key="1">
    <citation type="journal article" date="2019" name="Int. J. Syst. Evol. Microbiol.">
        <title>The Global Catalogue of Microorganisms (GCM) 10K type strain sequencing project: providing services to taxonomists for standard genome sequencing and annotation.</title>
        <authorList>
            <consortium name="The Broad Institute Genomics Platform"/>
            <consortium name="The Broad Institute Genome Sequencing Center for Infectious Disease"/>
            <person name="Wu L."/>
            <person name="Ma J."/>
        </authorList>
    </citation>
    <scope>NUCLEOTIDE SEQUENCE [LARGE SCALE GENOMIC DNA]</scope>
    <source>
        <strain evidence="2">LMG 29894</strain>
    </source>
</reference>